<keyword evidence="2" id="KW-0560">Oxidoreductase</keyword>
<dbReference type="PANTHER" id="PTHR43157">
    <property type="entry name" value="PHOSPHATIDYLINOSITOL-GLYCAN BIOSYNTHESIS CLASS F PROTEIN-RELATED"/>
    <property type="match status" value="1"/>
</dbReference>
<evidence type="ECO:0000256" key="4">
    <source>
        <dbReference type="SAM" id="Phobius"/>
    </source>
</evidence>
<dbReference type="InterPro" id="IPR036291">
    <property type="entry name" value="NAD(P)-bd_dom_sf"/>
</dbReference>
<evidence type="ECO:0000313" key="6">
    <source>
        <dbReference type="Proteomes" id="UP000250572"/>
    </source>
</evidence>
<keyword evidence="4" id="KW-0472">Membrane</keyword>
<comment type="similarity">
    <text evidence="1 3">Belongs to the short-chain dehydrogenases/reductases (SDR) family.</text>
</comment>
<keyword evidence="4" id="KW-1133">Transmembrane helix</keyword>
<dbReference type="PRINTS" id="PR00081">
    <property type="entry name" value="GDHRDH"/>
</dbReference>
<accession>A0A315VVF6</accession>
<dbReference type="PANTHER" id="PTHR43157:SF72">
    <property type="entry name" value="RETINOL DEHYDROGENASE 14"/>
    <property type="match status" value="1"/>
</dbReference>
<name>A0A315VVF6_GAMAF</name>
<gene>
    <name evidence="5" type="ORF">CCH79_00000506</name>
</gene>
<dbReference type="EMBL" id="NHOQ01001000">
    <property type="protein sequence ID" value="PWA27548.1"/>
    <property type="molecule type" value="Genomic_DNA"/>
</dbReference>
<dbReference type="AlphaFoldDB" id="A0A315VVF6"/>
<dbReference type="SUPFAM" id="SSF51735">
    <property type="entry name" value="NAD(P)-binding Rossmann-fold domains"/>
    <property type="match status" value="1"/>
</dbReference>
<dbReference type="PRINTS" id="PR00080">
    <property type="entry name" value="SDRFAMILY"/>
</dbReference>
<reference evidence="5 6" key="1">
    <citation type="journal article" date="2018" name="G3 (Bethesda)">
        <title>A High-Quality Reference Genome for the Invasive Mosquitofish Gambusia affinis Using a Chicago Library.</title>
        <authorList>
            <person name="Hoffberg S.L."/>
            <person name="Troendle N.J."/>
            <person name="Glenn T.C."/>
            <person name="Mahmud O."/>
            <person name="Louha S."/>
            <person name="Chalopin D."/>
            <person name="Bennetzen J.L."/>
            <person name="Mauricio R."/>
        </authorList>
    </citation>
    <scope>NUCLEOTIDE SEQUENCE [LARGE SCALE GENOMIC DNA]</scope>
    <source>
        <strain evidence="5">NE01/NJP1002.9</strain>
        <tissue evidence="5">Muscle</tissue>
    </source>
</reference>
<protein>
    <recommendedName>
        <fullName evidence="7">Retinol dehydrogenase 14</fullName>
    </recommendedName>
</protein>
<evidence type="ECO:0000313" key="5">
    <source>
        <dbReference type="EMBL" id="PWA27548.1"/>
    </source>
</evidence>
<evidence type="ECO:0000256" key="2">
    <source>
        <dbReference type="ARBA" id="ARBA00023002"/>
    </source>
</evidence>
<sequence length="405" mass="43521">MATAVIIAAVVGGGVLLLMRRLFPRRKAVKLLQYPTDTMRGKTVIVTGANSGIGKALAGELLKLRARVIMACRDLRSAEDVAQDLKSRAGPEQGEVVIKHLDLASLRSVRNFCEEINKEEPKIDVLVNNAGIYQCPYTKTEDGFEMQFGVNHLGHFLLTHLLLDLLKASSPSRIVVVSSKLYKYGHINFDDLNSEGNYNKAFCYSQSKLANLLFTLELAHQLEGTAVTVNALTPGMVRTRLGRHVRIPLLAKPLFHLASLVFLKSPLEGAQTPLYLACSPEVEGVSGKCFANCEEEELMAKATDKQAAKKLWDISRRMVGLADSEGFRKAGPLSGCPSLKAPKSQIFGCKEEEAVESVAAAGLPLCGHLQGPLIEGLGGAIGTGVNVLCALASSCNVALPVFGAP</sequence>
<evidence type="ECO:0008006" key="7">
    <source>
        <dbReference type="Google" id="ProtNLM"/>
    </source>
</evidence>
<dbReference type="InterPro" id="IPR002347">
    <property type="entry name" value="SDR_fam"/>
</dbReference>
<evidence type="ECO:0000256" key="3">
    <source>
        <dbReference type="RuleBase" id="RU000363"/>
    </source>
</evidence>
<dbReference type="GO" id="GO:0016491">
    <property type="term" value="F:oxidoreductase activity"/>
    <property type="evidence" value="ECO:0007669"/>
    <property type="project" value="UniProtKB-KW"/>
</dbReference>
<dbReference type="Gene3D" id="3.40.50.720">
    <property type="entry name" value="NAD(P)-binding Rossmann-like Domain"/>
    <property type="match status" value="1"/>
</dbReference>
<keyword evidence="4" id="KW-0812">Transmembrane</keyword>
<keyword evidence="6" id="KW-1185">Reference proteome</keyword>
<feature type="transmembrane region" description="Helical" evidence="4">
    <location>
        <begin position="6"/>
        <end position="23"/>
    </location>
</feature>
<evidence type="ECO:0000256" key="1">
    <source>
        <dbReference type="ARBA" id="ARBA00006484"/>
    </source>
</evidence>
<dbReference type="Pfam" id="PF00106">
    <property type="entry name" value="adh_short"/>
    <property type="match status" value="1"/>
</dbReference>
<comment type="caution">
    <text evidence="5">The sequence shown here is derived from an EMBL/GenBank/DDBJ whole genome shotgun (WGS) entry which is preliminary data.</text>
</comment>
<dbReference type="Proteomes" id="UP000250572">
    <property type="component" value="Unassembled WGS sequence"/>
</dbReference>
<proteinExistence type="inferred from homology"/>
<organism evidence="5 6">
    <name type="scientific">Gambusia affinis</name>
    <name type="common">Western mosquitofish</name>
    <name type="synonym">Heterandria affinis</name>
    <dbReference type="NCBI Taxonomy" id="33528"/>
    <lineage>
        <taxon>Eukaryota</taxon>
        <taxon>Metazoa</taxon>
        <taxon>Chordata</taxon>
        <taxon>Craniata</taxon>
        <taxon>Vertebrata</taxon>
        <taxon>Euteleostomi</taxon>
        <taxon>Actinopterygii</taxon>
        <taxon>Neopterygii</taxon>
        <taxon>Teleostei</taxon>
        <taxon>Neoteleostei</taxon>
        <taxon>Acanthomorphata</taxon>
        <taxon>Ovalentaria</taxon>
        <taxon>Atherinomorphae</taxon>
        <taxon>Cyprinodontiformes</taxon>
        <taxon>Poeciliidae</taxon>
        <taxon>Poeciliinae</taxon>
        <taxon>Gambusia</taxon>
    </lineage>
</organism>
<dbReference type="STRING" id="33528.ENSGAFP00000002446"/>